<dbReference type="AlphaFoldDB" id="A0A927BE15"/>
<dbReference type="InterPro" id="IPR032466">
    <property type="entry name" value="Metal_Hydrolase"/>
</dbReference>
<dbReference type="Proteomes" id="UP000612233">
    <property type="component" value="Unassembled WGS sequence"/>
</dbReference>
<dbReference type="InterPro" id="IPR006680">
    <property type="entry name" value="Amidohydro-rel"/>
</dbReference>
<reference evidence="3" key="1">
    <citation type="submission" date="2020-09" db="EMBL/GenBank/DDBJ databases">
        <authorList>
            <person name="Kim M.K."/>
        </authorList>
    </citation>
    <scope>NUCLEOTIDE SEQUENCE</scope>
    <source>
        <strain evidence="3">BT664</strain>
    </source>
</reference>
<feature type="signal peptide" evidence="1">
    <location>
        <begin position="1"/>
        <end position="20"/>
    </location>
</feature>
<evidence type="ECO:0000313" key="3">
    <source>
        <dbReference type="EMBL" id="MBD2768374.1"/>
    </source>
</evidence>
<feature type="domain" description="Amidohydrolase-related" evidence="2">
    <location>
        <begin position="356"/>
        <end position="471"/>
    </location>
</feature>
<dbReference type="SUPFAM" id="SSF51338">
    <property type="entry name" value="Composite domain of metallo-dependent hydrolases"/>
    <property type="match status" value="1"/>
</dbReference>
<dbReference type="InterPro" id="IPR051781">
    <property type="entry name" value="Metallo-dep_Hydrolase"/>
</dbReference>
<name>A0A927BE15_9BACT</name>
<keyword evidence="1" id="KW-0732">Signal</keyword>
<dbReference type="Gene3D" id="3.40.50.10910">
    <property type="entry name" value="Amidohydrolase"/>
    <property type="match status" value="1"/>
</dbReference>
<dbReference type="RefSeq" id="WP_191005185.1">
    <property type="nucleotide sequence ID" value="NZ_JACXAD010000010.1"/>
</dbReference>
<organism evidence="3 4">
    <name type="scientific">Hymenobacter montanus</name>
    <dbReference type="NCBI Taxonomy" id="2771359"/>
    <lineage>
        <taxon>Bacteria</taxon>
        <taxon>Pseudomonadati</taxon>
        <taxon>Bacteroidota</taxon>
        <taxon>Cytophagia</taxon>
        <taxon>Cytophagales</taxon>
        <taxon>Hymenobacteraceae</taxon>
        <taxon>Hymenobacter</taxon>
    </lineage>
</organism>
<dbReference type="PANTHER" id="PTHR43135">
    <property type="entry name" value="ALPHA-D-RIBOSE 1-METHYLPHOSPHONATE 5-TRIPHOSPHATE DIPHOSPHATASE"/>
    <property type="match status" value="1"/>
</dbReference>
<dbReference type="Gene3D" id="3.30.110.90">
    <property type="entry name" value="Amidohydrolase"/>
    <property type="match status" value="2"/>
</dbReference>
<dbReference type="InterPro" id="IPR011059">
    <property type="entry name" value="Metal-dep_hydrolase_composite"/>
</dbReference>
<feature type="chain" id="PRO_5037012899" evidence="1">
    <location>
        <begin position="21"/>
        <end position="502"/>
    </location>
</feature>
<dbReference type="Gene3D" id="2.30.40.10">
    <property type="entry name" value="Urease, subunit C, domain 1"/>
    <property type="match status" value="2"/>
</dbReference>
<evidence type="ECO:0000313" key="4">
    <source>
        <dbReference type="Proteomes" id="UP000612233"/>
    </source>
</evidence>
<accession>A0A927BE15</accession>
<sequence length="502" mass="53643">MKPLMILGLLLRLSFSGHLAIGQRPAAAIPPVVMPPRVDELVITNVNVVNVDHGEIEPHQNVVMRDGVILSVGKWIPAGRGVPTVDGTGKYLVPGLWDGHTHALTSVEDERVALPLYVAQGITSIRDVTTARPLNDLLRTYQSLETGGRVGPRIELAGPVLDGSGDWRSGLGLNASRTEGWARAEALIRAGWCNLQPGPYLSHDAFRGIASAAREGRVHLIGPVPEAVPVLDAVSAGQCGIEQTDKLLLGCSSREAELVAARALALGGARPLTTLQNRIKAQQHDILASFSASRCTELAQALVDYCISVTPGLVARDFSLRRDVDPEDPRLRSVPAAVRQRWAQARRDRPRLSASKLATIRLADSLQRRMVATFAKLGVRLVAGSDAGSDTPNLFHGGSLHEELERLQAIGLTPAEALRAGTVNPAMATGHGFDLGRIYAGYQADVVLLNANPLDDIRNLRLIQAVVLRGRLFDLPALAGLATEAEQAAQLQSAAQATAIVR</sequence>
<dbReference type="SUPFAM" id="SSF51556">
    <property type="entry name" value="Metallo-dependent hydrolases"/>
    <property type="match status" value="1"/>
</dbReference>
<evidence type="ECO:0000259" key="2">
    <source>
        <dbReference type="Pfam" id="PF01979"/>
    </source>
</evidence>
<protein>
    <submittedName>
        <fullName evidence="3">Amidohydrolase family protein</fullName>
    </submittedName>
</protein>
<evidence type="ECO:0000256" key="1">
    <source>
        <dbReference type="SAM" id="SignalP"/>
    </source>
</evidence>
<gene>
    <name evidence="3" type="ORF">IC235_10760</name>
</gene>
<dbReference type="GO" id="GO:0016810">
    <property type="term" value="F:hydrolase activity, acting on carbon-nitrogen (but not peptide) bonds"/>
    <property type="evidence" value="ECO:0007669"/>
    <property type="project" value="InterPro"/>
</dbReference>
<dbReference type="Gene3D" id="1.20.58.520">
    <property type="entry name" value="Amidohydrolase"/>
    <property type="match status" value="1"/>
</dbReference>
<dbReference type="PANTHER" id="PTHR43135:SF3">
    <property type="entry name" value="ALPHA-D-RIBOSE 1-METHYLPHOSPHONATE 5-TRIPHOSPHATE DIPHOSPHATASE"/>
    <property type="match status" value="1"/>
</dbReference>
<dbReference type="EMBL" id="JACXAD010000010">
    <property type="protein sequence ID" value="MBD2768374.1"/>
    <property type="molecule type" value="Genomic_DNA"/>
</dbReference>
<proteinExistence type="predicted"/>
<dbReference type="Pfam" id="PF01979">
    <property type="entry name" value="Amidohydro_1"/>
    <property type="match status" value="1"/>
</dbReference>
<keyword evidence="4" id="KW-1185">Reference proteome</keyword>
<comment type="caution">
    <text evidence="3">The sequence shown here is derived from an EMBL/GenBank/DDBJ whole genome shotgun (WGS) entry which is preliminary data.</text>
</comment>